<keyword evidence="3" id="KW-0809">Transit peptide</keyword>
<evidence type="ECO:0000256" key="2">
    <source>
        <dbReference type="ARBA" id="ARBA00022837"/>
    </source>
</evidence>
<proteinExistence type="inferred from homology"/>
<dbReference type="GO" id="GO:0034087">
    <property type="term" value="P:establishment of mitotic sister chromatid cohesion"/>
    <property type="evidence" value="ECO:0007669"/>
    <property type="project" value="TreeGrafter"/>
</dbReference>
<gene>
    <name evidence="7" type="ORF">B0A52_05386</name>
</gene>
<dbReference type="OrthoDB" id="418242at2759"/>
<dbReference type="GO" id="GO:0061775">
    <property type="term" value="F:cohesin loader activity"/>
    <property type="evidence" value="ECO:0007669"/>
    <property type="project" value="InterPro"/>
</dbReference>
<dbReference type="Gene3D" id="3.50.50.100">
    <property type="match status" value="2"/>
</dbReference>
<dbReference type="InterPro" id="IPR054585">
    <property type="entry name" value="NDH2-like_C"/>
</dbReference>
<dbReference type="EMBL" id="NAJM01000021">
    <property type="protein sequence ID" value="RVX70735.1"/>
    <property type="molecule type" value="Genomic_DNA"/>
</dbReference>
<comment type="similarity">
    <text evidence="4">Belongs to the SCC2/Nipped-B family.</text>
</comment>
<keyword evidence="2" id="KW-0106">Calcium</keyword>
<dbReference type="InterPro" id="IPR036188">
    <property type="entry name" value="FAD/NAD-bd_sf"/>
</dbReference>
<dbReference type="PANTHER" id="PTHR21704">
    <property type="entry name" value="NIPPED-B-LIKE PROTEIN DELANGIN SCC2-RELATED"/>
    <property type="match status" value="1"/>
</dbReference>
<feature type="region of interest" description="Disordered" evidence="5">
    <location>
        <begin position="537"/>
        <end position="568"/>
    </location>
</feature>
<dbReference type="Gene3D" id="1.25.10.10">
    <property type="entry name" value="Leucine-rich Repeat Variant"/>
    <property type="match status" value="1"/>
</dbReference>
<name>A0A438N4Q4_EXOME</name>
<accession>A0A438N4Q4</accession>
<dbReference type="Pfam" id="PF22366">
    <property type="entry name" value="NDH2_C"/>
    <property type="match status" value="1"/>
</dbReference>
<dbReference type="Proteomes" id="UP000288859">
    <property type="component" value="Unassembled WGS sequence"/>
</dbReference>
<keyword evidence="4" id="KW-0131">Cell cycle</keyword>
<dbReference type="GO" id="GO:0090694">
    <property type="term" value="C:Scc2-Scc4 cohesin loading complex"/>
    <property type="evidence" value="ECO:0007669"/>
    <property type="project" value="TreeGrafter"/>
</dbReference>
<evidence type="ECO:0000256" key="3">
    <source>
        <dbReference type="ARBA" id="ARBA00022946"/>
    </source>
</evidence>
<dbReference type="InterPro" id="IPR016024">
    <property type="entry name" value="ARM-type_fold"/>
</dbReference>
<comment type="caution">
    <text evidence="7">The sequence shown here is derived from an EMBL/GenBank/DDBJ whole genome shotgun (WGS) entry which is preliminary data.</text>
</comment>
<evidence type="ECO:0000313" key="7">
    <source>
        <dbReference type="EMBL" id="RVX70735.1"/>
    </source>
</evidence>
<dbReference type="PANTHER" id="PTHR21704:SF18">
    <property type="entry name" value="NIPPED-B-LIKE PROTEIN"/>
    <property type="match status" value="1"/>
</dbReference>
<dbReference type="Pfam" id="PF12830">
    <property type="entry name" value="Nipped-B_C"/>
    <property type="match status" value="1"/>
</dbReference>
<dbReference type="PROSITE" id="PS00018">
    <property type="entry name" value="EF_HAND_1"/>
    <property type="match status" value="1"/>
</dbReference>
<dbReference type="GO" id="GO:0010468">
    <property type="term" value="P:regulation of gene expression"/>
    <property type="evidence" value="ECO:0007669"/>
    <property type="project" value="InterPro"/>
</dbReference>
<comment type="subcellular location">
    <subcellularLocation>
        <location evidence="1">Mitochondrion inner membrane</location>
        <topology evidence="1">Peripheral membrane protein</topology>
        <orientation evidence="1">Intermembrane side</orientation>
    </subcellularLocation>
    <subcellularLocation>
        <location evidence="4">Nucleus</location>
    </subcellularLocation>
</comment>
<evidence type="ECO:0000256" key="5">
    <source>
        <dbReference type="SAM" id="MobiDB-lite"/>
    </source>
</evidence>
<dbReference type="SMART" id="SM00054">
    <property type="entry name" value="EFh"/>
    <property type="match status" value="1"/>
</dbReference>
<dbReference type="GO" id="GO:0005509">
    <property type="term" value="F:calcium ion binding"/>
    <property type="evidence" value="ECO:0007669"/>
    <property type="project" value="InterPro"/>
</dbReference>
<evidence type="ECO:0000256" key="4">
    <source>
        <dbReference type="RuleBase" id="RU364107"/>
    </source>
</evidence>
<organism evidence="7 8">
    <name type="scientific">Exophiala mesophila</name>
    <name type="common">Black yeast-like fungus</name>
    <dbReference type="NCBI Taxonomy" id="212818"/>
    <lineage>
        <taxon>Eukaryota</taxon>
        <taxon>Fungi</taxon>
        <taxon>Dikarya</taxon>
        <taxon>Ascomycota</taxon>
        <taxon>Pezizomycotina</taxon>
        <taxon>Eurotiomycetes</taxon>
        <taxon>Chaetothyriomycetidae</taxon>
        <taxon>Chaetothyriales</taxon>
        <taxon>Herpotrichiellaceae</taxon>
        <taxon>Exophiala</taxon>
    </lineage>
</organism>
<dbReference type="PROSITE" id="PS50222">
    <property type="entry name" value="EF_HAND_2"/>
    <property type="match status" value="1"/>
</dbReference>
<sequence>MNGRDNVQVVIPRRPQNASGRQHLTVDEALQFTPMTTSILPSADRIPHPQLGNPSSFRLSTPSERRAFYQEKWINPKVEEHLGVLLDFSRRDPTLAFKRPLTRSETKARSDSGLHPFAKMVLDNSSIEHTFPSTIPAHMPVKKSTSLQTKPKPLSNEITVNIPKPPNSFNRDEYRVMPKSPRHALDNSTTNGNVNLTVSSKKEKDTLILRAFENQMLEIFEAQDRLAPDTSAMPTTIDRTIFYQPDDSEDSEPSLSIGTQEALQRNLTQLVSNNRLRDVSSDYLKRLQAICEPAIETAQTTNLKLQASASDDDISAWLSQLQKAESGISSACTLAYIVLGNVQNEDLVNLEVLQWLPNVLVNVFENCLMPVVEARPDAQDAQLFEVASSNREAVKRLLDLGRKFLDLLAKICIEVKGAGSLVNATEFLASRLIFVQNAGSEKTSAIGVQVFERVRKQAMAALARLYAAFPSERDAILDEVLSSLDKLPSNSRSARQYKLGNGKSIQLVSALFMQLVQTPAIPSGNLRFSKLTAGQKQRRRTVDVESEDDDSLEDENDTGLEDDLMDKDPSSRLARQAGVLLEDASKSAQQIVLWMVDKASKVTKSGDSPYRNILDLFIEDLTVVLPLTDWPASELLLTILARRMIMHVDNDKAASTKNMALEALGVMGSAISTTRASARHLSSSISQTSESSATVYRLCDLVKENSQLRIADEDLVSSHGPFSLVHTFLRAKGGDGLRSRSARAYLLVRHATHFSKASKTRQSNGDLDAITDGTAARVLQQLEELDNYHGMSADEEDVTVQEAQLAYTLCILNMPFCNMFPRIATTLTSCLSSDQAQVRSRSIKSVTTILETDSSLLDWVPTVADDVLRCATDDSSLVRDSALTLIAKFIVPRPSPQLQHKGFTQLLRCTGDANVGIQKRAIVHLKDFYLTDARTNLKDTITTEFLRRTSDLETSVAELARKTLLEIWISPRLEVLNNHDDNARLDVAINELRTQIVSCISRSSGALGVPLKDFLVWTLKHTKSIDKLHNLYSRIVKKLLETANGSEAEPADLTTLVAFAEARPQTIHSGDLASLKSYLKDMKPDEMPKFRSVVTIFRCVLPNLSSTQSQLLEGVQQDLMRSAGSLARLEDLQEVMSCLRSIDGVLHQTRKLAVFAVSVLQNVIQPKVAPKTKEALISQNKAAEIPVRESIGRQKMLRLLGSIFKFLDFEQQVGIFKNAFPAFKAGSVVGFVCDTIVPFTFKRAEAAVRLKAFECLGSICQAWPGQFNKKHIRETFFQVLDGSAVDTLGVQDAAQAKLTVLTAFEGLYAARTKAKADGTSSEEDTEVQALKNIGGDHKTREDDSAISTITSTVVSHLLRIAMSAKGEEALLATKTLASIDHQGMTHPKESTAAFVALETNPDARVSQAATIAHRHLHQQHESVCEREYVHAVSEACRYQIEVFDDPRGATMPGYKPKLAAAFEIISGSGSKYVRKFLGNIVSKLNTEHSKLEIGPTGACNHLYFTLFVCQNLAFFEYKKMDELLHAVLQLELVFGKNGGETAQAIEMELGPMLTEQANADEAENGNQAMDMESKVSVDQTVLRRLSVAACAISLISETRNFLKRQYGISRDVKLAVLQSKQTKDSTKEPTRVHGITGDRYWTATNGAIESLDSTEGMLSRCRELLRIVSVDDEVKIAAEDDGDGFGMESGPEQVWTGQRGKKRKSAGSMGASVIHVRSISTKELPNHHGPVLRFAYRLFAWTGIFIVVTGSLVLAFFIYDASTYRETSTEGDIPVSEAALYPRRGGPKNLPIAEVLVDDEDCEHMREQKDKPKLVILGTGWGSVAMLKELNPGDYHVTVVSPDNYFLFTPMLPSATVGTLELRSLIEPVRRIVNRLRGHFLRAEAIDVEFSHKLVEVAQTDASGERQHFYLPYDKLIIGVGSTTNPHGVKGLENCNFLKTIDDARLIKNKVLRNLELACLPTTTDTERRRLLSFVISGGGPTGVEFAAELYDMLNEDLLKSFPRLLRNEVSVHVIQSRGHILNTYDEALSVYAEKRFENDQVEVLTNSRVQEVTPDKIIFSQLENGKPVIKEIPMGFCLWSTGVAQTQLSRKLAAKLGDFQNNRHALETDTHLRLLGAPLGDVYAIGDCSTVQNNVADHLTTFLRGMAFDQGKDPDALHITFQDWRGVAQKVRKRFPQAAGHLKRLDRLFEEYDKDKSGTLDFGELHELLVQIDNKLTSLPATAQRANQQGQYLGRKFNKIAAAIPGFRANEVDFGDLDEAVYKAFEYHHMGSLAYIGNAAVFDFGGLNFSGGLMAVYLWRSIYFAQSVSIRTRILLAMDWSKRAMFGRDLMSF</sequence>
<dbReference type="InterPro" id="IPR002048">
    <property type="entry name" value="EF_hand_dom"/>
</dbReference>
<dbReference type="GO" id="GO:0016491">
    <property type="term" value="F:oxidoreductase activity"/>
    <property type="evidence" value="ECO:0007669"/>
    <property type="project" value="InterPro"/>
</dbReference>
<dbReference type="InterPro" id="IPR024986">
    <property type="entry name" value="Nipped-B_C"/>
</dbReference>
<dbReference type="InterPro" id="IPR033031">
    <property type="entry name" value="Scc2/Nipped-B"/>
</dbReference>
<dbReference type="InterPro" id="IPR011989">
    <property type="entry name" value="ARM-like"/>
</dbReference>
<evidence type="ECO:0000256" key="1">
    <source>
        <dbReference type="ARBA" id="ARBA00004137"/>
    </source>
</evidence>
<dbReference type="GO" id="GO:0005743">
    <property type="term" value="C:mitochondrial inner membrane"/>
    <property type="evidence" value="ECO:0007669"/>
    <property type="project" value="UniProtKB-SubCell"/>
</dbReference>
<dbReference type="VEuPathDB" id="FungiDB:PV10_04743"/>
<feature type="domain" description="EF-hand" evidence="6">
    <location>
        <begin position="2181"/>
        <end position="2216"/>
    </location>
</feature>
<dbReference type="FunFam" id="3.50.50.100:FF:000005">
    <property type="entry name" value="NADH-ubiquinone oxidoreductase 64 kDa subunit"/>
    <property type="match status" value="1"/>
</dbReference>
<dbReference type="CDD" id="cd23958">
    <property type="entry name" value="SCC2"/>
    <property type="match status" value="1"/>
</dbReference>
<dbReference type="GO" id="GO:0003682">
    <property type="term" value="F:chromatin binding"/>
    <property type="evidence" value="ECO:0007669"/>
    <property type="project" value="TreeGrafter"/>
</dbReference>
<feature type="compositionally biased region" description="Acidic residues" evidence="5">
    <location>
        <begin position="544"/>
        <end position="565"/>
    </location>
</feature>
<dbReference type="SUPFAM" id="SSF51905">
    <property type="entry name" value="FAD/NAD(P)-binding domain"/>
    <property type="match status" value="2"/>
</dbReference>
<keyword evidence="4" id="KW-0539">Nucleus</keyword>
<evidence type="ECO:0000313" key="8">
    <source>
        <dbReference type="Proteomes" id="UP000288859"/>
    </source>
</evidence>
<dbReference type="InterPro" id="IPR018247">
    <property type="entry name" value="EF_Hand_1_Ca_BS"/>
</dbReference>
<dbReference type="GO" id="GO:0140588">
    <property type="term" value="P:chromatin looping"/>
    <property type="evidence" value="ECO:0007669"/>
    <property type="project" value="InterPro"/>
</dbReference>
<reference evidence="7 8" key="1">
    <citation type="submission" date="2017-03" db="EMBL/GenBank/DDBJ databases">
        <title>Genomes of endolithic fungi from Antarctica.</title>
        <authorList>
            <person name="Coleine C."/>
            <person name="Masonjones S."/>
            <person name="Stajich J.E."/>
        </authorList>
    </citation>
    <scope>NUCLEOTIDE SEQUENCE [LARGE SCALE GENOMIC DNA]</scope>
    <source>
        <strain evidence="7 8">CCFEE 6314</strain>
    </source>
</reference>
<keyword evidence="4" id="KW-0677">Repeat</keyword>
<dbReference type="InterPro" id="IPR023753">
    <property type="entry name" value="FAD/NAD-binding_dom"/>
</dbReference>
<dbReference type="SUPFAM" id="SSF47473">
    <property type="entry name" value="EF-hand"/>
    <property type="match status" value="1"/>
</dbReference>
<dbReference type="GO" id="GO:0071169">
    <property type="term" value="P:establishment of protein localization to chromatin"/>
    <property type="evidence" value="ECO:0007669"/>
    <property type="project" value="TreeGrafter"/>
</dbReference>
<dbReference type="InterPro" id="IPR011992">
    <property type="entry name" value="EF-hand-dom_pair"/>
</dbReference>
<dbReference type="SUPFAM" id="SSF48371">
    <property type="entry name" value="ARM repeat"/>
    <property type="match status" value="1"/>
</dbReference>
<protein>
    <recommendedName>
        <fullName evidence="4">Sister chromatid cohesion protein</fullName>
    </recommendedName>
</protein>
<dbReference type="GO" id="GO:1990414">
    <property type="term" value="P:replication-born double-strand break repair via sister chromatid exchange"/>
    <property type="evidence" value="ECO:0007669"/>
    <property type="project" value="TreeGrafter"/>
</dbReference>
<dbReference type="VEuPathDB" id="FungiDB:PV10_05128"/>
<feature type="region of interest" description="Disordered" evidence="5">
    <location>
        <begin position="145"/>
        <end position="172"/>
    </location>
</feature>
<dbReference type="Pfam" id="PF07992">
    <property type="entry name" value="Pyr_redox_2"/>
    <property type="match status" value="1"/>
</dbReference>
<evidence type="ECO:0000259" key="6">
    <source>
        <dbReference type="PROSITE" id="PS50222"/>
    </source>
</evidence>
<feature type="region of interest" description="Disordered" evidence="5">
    <location>
        <begin position="1687"/>
        <end position="1707"/>
    </location>
</feature>